<evidence type="ECO:0000256" key="6">
    <source>
        <dbReference type="ARBA" id="ARBA00022691"/>
    </source>
</evidence>
<dbReference type="GO" id="GO:0030091">
    <property type="term" value="P:protein repair"/>
    <property type="evidence" value="ECO:0007669"/>
    <property type="project" value="UniProtKB-UniRule"/>
</dbReference>
<organism evidence="9 10">
    <name type="scientific">Enhydrobacter aerosaccus</name>
    <dbReference type="NCBI Taxonomy" id="225324"/>
    <lineage>
        <taxon>Bacteria</taxon>
        <taxon>Pseudomonadati</taxon>
        <taxon>Pseudomonadota</taxon>
        <taxon>Alphaproteobacteria</taxon>
        <taxon>Hyphomicrobiales</taxon>
        <taxon>Enhydrobacter</taxon>
    </lineage>
</organism>
<keyword evidence="5 7" id="KW-0808">Transferase</keyword>
<feature type="domain" description="Ribosomal RNA adenine methylase transferase N-terminal" evidence="8">
    <location>
        <begin position="69"/>
        <end position="194"/>
    </location>
</feature>
<dbReference type="SMART" id="SM00650">
    <property type="entry name" value="rADc"/>
    <property type="match status" value="1"/>
</dbReference>
<keyword evidence="10" id="KW-1185">Reference proteome</keyword>
<dbReference type="CDD" id="cd02440">
    <property type="entry name" value="AdoMet_MTases"/>
    <property type="match status" value="1"/>
</dbReference>
<comment type="similarity">
    <text evidence="2 7">Belongs to the methyltransferase superfamily. L-isoaspartyl/D-aspartyl protein methyltransferase family.</text>
</comment>
<dbReference type="SUPFAM" id="SSF53335">
    <property type="entry name" value="S-adenosyl-L-methionine-dependent methyltransferases"/>
    <property type="match status" value="1"/>
</dbReference>
<dbReference type="PANTHER" id="PTHR31299:SF0">
    <property type="entry name" value="ESTERASE, PUTATIVE (AFU_ORTHOLOGUE AFUA_1G05850)-RELATED"/>
    <property type="match status" value="1"/>
</dbReference>
<evidence type="ECO:0000313" key="9">
    <source>
        <dbReference type="EMBL" id="SKA20344.1"/>
    </source>
</evidence>
<keyword evidence="4 7" id="KW-0489">Methyltransferase</keyword>
<proteinExistence type="inferred from homology"/>
<sequence>MPRANTARAKTDRMVQRQIARRGIGDGRVLAAMRKVERADFLPDAMREFAYEDTALPIEEGQTVSQPYIVARMAEAAELGTGDRVLEVGAGSGYAAAVLAELAAQVYAIERHPALAELARSRLSALGYANVEVRVGDGTLGWPEAAPFNAIVASAGGPRVPEPLRRQLAVGGRLVMPVGASPNRQRLMRVTRTGSDTYEEEALEDVRFVPLIGAEGWSSDIVEGASSNIEPASADGGSLPNLIRQSALVLADPRDANFAEPFDRFGDRRVVLLGEASHGTSEFYRARAAITERLIEKHGFDIVAVEADWPDAAVIDRYVRHRTSADGPKQVFRRFPVWMWRNAEVDAFVARLREHNRPLRGEKQAGFYGLDIYSLSDSIDAVLGYLDRVDSGAAQVARERYGCLTPWQQDPSVYGRAVLNRGYRDCEPAVVSALTDLLSNRLSYAAKGDDRFFDAVQNAQLVASAERYYRIIYYGGAESWNLRDRHMFDTLARLLDHRGPGSKAVVWAHNSHIGDARFTDMGRVRDELNLGQLCRERFGDQMVSIGFGTHTGTVAAAHGWGEPMEIMEVRPSLADSIERHFHDSGLGRGVLVLADTKGILRERLAAEHLERFIGVIYWPETERQSHYAGVELPGQFDAYVWFDRTSAVEPLPASPRPGTPETWPFGL</sequence>
<gene>
    <name evidence="7" type="primary">pcm</name>
    <name evidence="9" type="ORF">SAMN02745126_04111</name>
</gene>
<dbReference type="Proteomes" id="UP000190092">
    <property type="component" value="Unassembled WGS sequence"/>
</dbReference>
<dbReference type="NCBIfam" id="NF001453">
    <property type="entry name" value="PRK00312.1"/>
    <property type="match status" value="1"/>
</dbReference>
<keyword evidence="6 7" id="KW-0949">S-adenosyl-L-methionine</keyword>
<dbReference type="PANTHER" id="PTHR31299">
    <property type="entry name" value="ESTERASE, PUTATIVE (AFU_ORTHOLOGUE AFUA_1G05850)-RELATED"/>
    <property type="match status" value="1"/>
</dbReference>
<protein>
    <recommendedName>
        <fullName evidence="7">Protein-L-isoaspartate O-methyltransferase</fullName>
        <ecNumber evidence="7">2.1.1.77</ecNumber>
    </recommendedName>
    <alternativeName>
        <fullName evidence="7">L-isoaspartyl protein carboxyl methyltransferase</fullName>
    </alternativeName>
    <alternativeName>
        <fullName evidence="7">Protein L-isoaspartyl methyltransferase</fullName>
    </alternativeName>
    <alternativeName>
        <fullName evidence="7">Protein-beta-aspartate methyltransferase</fullName>
        <shortName evidence="7">PIMT</shortName>
    </alternativeName>
</protein>
<comment type="subcellular location">
    <subcellularLocation>
        <location evidence="1 7">Cytoplasm</location>
    </subcellularLocation>
</comment>
<dbReference type="FunFam" id="3.40.50.150:FF:000010">
    <property type="entry name" value="Protein-L-isoaspartate O-methyltransferase"/>
    <property type="match status" value="1"/>
</dbReference>
<dbReference type="InterPro" id="IPR020598">
    <property type="entry name" value="rRNA_Ade_methylase_Trfase_N"/>
</dbReference>
<dbReference type="GO" id="GO:0005737">
    <property type="term" value="C:cytoplasm"/>
    <property type="evidence" value="ECO:0007669"/>
    <property type="project" value="UniProtKB-SubCell"/>
</dbReference>
<dbReference type="Gene3D" id="3.40.50.150">
    <property type="entry name" value="Vaccinia Virus protein VP39"/>
    <property type="match status" value="1"/>
</dbReference>
<dbReference type="GO" id="GO:0004719">
    <property type="term" value="F:protein-L-isoaspartate (D-aspartate) O-methyltransferase activity"/>
    <property type="evidence" value="ECO:0007669"/>
    <property type="project" value="UniProtKB-UniRule"/>
</dbReference>
<reference evidence="10" key="1">
    <citation type="submission" date="2017-02" db="EMBL/GenBank/DDBJ databases">
        <authorList>
            <person name="Varghese N."/>
            <person name="Submissions S."/>
        </authorList>
    </citation>
    <scope>NUCLEOTIDE SEQUENCE [LARGE SCALE GENOMIC DNA]</scope>
    <source>
        <strain evidence="10">ATCC 27094</strain>
    </source>
</reference>
<evidence type="ECO:0000256" key="3">
    <source>
        <dbReference type="ARBA" id="ARBA00022490"/>
    </source>
</evidence>
<evidence type="ECO:0000256" key="5">
    <source>
        <dbReference type="ARBA" id="ARBA00022679"/>
    </source>
</evidence>
<dbReference type="Gene3D" id="3.40.1660.10">
    <property type="entry name" value="EreA-like (biosynthetic domain)"/>
    <property type="match status" value="1"/>
</dbReference>
<dbReference type="HAMAP" id="MF_00090">
    <property type="entry name" value="PIMT"/>
    <property type="match status" value="1"/>
</dbReference>
<dbReference type="InterPro" id="IPR052036">
    <property type="entry name" value="Hydrolase/PRTase-associated"/>
</dbReference>
<evidence type="ECO:0000256" key="4">
    <source>
        <dbReference type="ARBA" id="ARBA00022603"/>
    </source>
</evidence>
<dbReference type="AlphaFoldDB" id="A0A1T4RWF7"/>
<dbReference type="EC" id="2.1.1.77" evidence="7"/>
<dbReference type="NCBIfam" id="TIGR00080">
    <property type="entry name" value="pimt"/>
    <property type="match status" value="1"/>
</dbReference>
<evidence type="ECO:0000259" key="8">
    <source>
        <dbReference type="SMART" id="SM00650"/>
    </source>
</evidence>
<dbReference type="Pfam" id="PF01135">
    <property type="entry name" value="PCMT"/>
    <property type="match status" value="1"/>
</dbReference>
<dbReference type="STRING" id="225324.SAMN02745126_04111"/>
<dbReference type="EMBL" id="FUWJ01000006">
    <property type="protein sequence ID" value="SKA20344.1"/>
    <property type="molecule type" value="Genomic_DNA"/>
</dbReference>
<evidence type="ECO:0000256" key="7">
    <source>
        <dbReference type="HAMAP-Rule" id="MF_00090"/>
    </source>
</evidence>
<accession>A0A1T4RWF7</accession>
<dbReference type="InterPro" id="IPR007815">
    <property type="entry name" value="Emycin_Estase"/>
</dbReference>
<dbReference type="GO" id="GO:0000179">
    <property type="term" value="F:rRNA (adenine-N6,N6-)-dimethyltransferase activity"/>
    <property type="evidence" value="ECO:0007669"/>
    <property type="project" value="InterPro"/>
</dbReference>
<dbReference type="CDD" id="cd14728">
    <property type="entry name" value="Ere-like"/>
    <property type="match status" value="1"/>
</dbReference>
<dbReference type="PROSITE" id="PS01279">
    <property type="entry name" value="PCMT"/>
    <property type="match status" value="1"/>
</dbReference>
<dbReference type="SUPFAM" id="SSF159501">
    <property type="entry name" value="EreA/ChaN-like"/>
    <property type="match status" value="1"/>
</dbReference>
<comment type="catalytic activity">
    <reaction evidence="7">
        <text>[protein]-L-isoaspartate + S-adenosyl-L-methionine = [protein]-L-isoaspartate alpha-methyl ester + S-adenosyl-L-homocysteine</text>
        <dbReference type="Rhea" id="RHEA:12705"/>
        <dbReference type="Rhea" id="RHEA-COMP:12143"/>
        <dbReference type="Rhea" id="RHEA-COMP:12144"/>
        <dbReference type="ChEBI" id="CHEBI:57856"/>
        <dbReference type="ChEBI" id="CHEBI:59789"/>
        <dbReference type="ChEBI" id="CHEBI:90596"/>
        <dbReference type="ChEBI" id="CHEBI:90598"/>
        <dbReference type="EC" id="2.1.1.77"/>
    </reaction>
</comment>
<evidence type="ECO:0000313" key="10">
    <source>
        <dbReference type="Proteomes" id="UP000190092"/>
    </source>
</evidence>
<evidence type="ECO:0000256" key="2">
    <source>
        <dbReference type="ARBA" id="ARBA00005369"/>
    </source>
</evidence>
<dbReference type="InterPro" id="IPR000682">
    <property type="entry name" value="PCMT"/>
</dbReference>
<name>A0A1T4RWF7_9HYPH</name>
<dbReference type="InterPro" id="IPR029063">
    <property type="entry name" value="SAM-dependent_MTases_sf"/>
</dbReference>
<feature type="active site" evidence="7">
    <location>
        <position position="65"/>
    </location>
</feature>
<dbReference type="Pfam" id="PF05139">
    <property type="entry name" value="Erythro_esteras"/>
    <property type="match status" value="1"/>
</dbReference>
<dbReference type="GO" id="GO:0046677">
    <property type="term" value="P:response to antibiotic"/>
    <property type="evidence" value="ECO:0007669"/>
    <property type="project" value="InterPro"/>
</dbReference>
<keyword evidence="3 7" id="KW-0963">Cytoplasm</keyword>
<evidence type="ECO:0000256" key="1">
    <source>
        <dbReference type="ARBA" id="ARBA00004496"/>
    </source>
</evidence>
<dbReference type="RefSeq" id="WP_085935799.1">
    <property type="nucleotide sequence ID" value="NZ_FUWJ01000006.1"/>
</dbReference>
<dbReference type="Gene3D" id="3.30.1870.10">
    <property type="entry name" value="EreA-like, domain 2"/>
    <property type="match status" value="1"/>
</dbReference>
<comment type="function">
    <text evidence="7">Catalyzes the methyl esterification of L-isoaspartyl residues in peptides and proteins that result from spontaneous decomposition of normal L-aspartyl and L-asparaginyl residues. It plays a role in the repair and/or degradation of damaged proteins.</text>
</comment>
<dbReference type="OrthoDB" id="9810066at2"/>